<evidence type="ECO:0008006" key="10">
    <source>
        <dbReference type="Google" id="ProtNLM"/>
    </source>
</evidence>
<reference evidence="8 9" key="1">
    <citation type="submission" date="2018-06" db="EMBL/GenBank/DDBJ databases">
        <title>Complete Genomes of Monosporascus.</title>
        <authorList>
            <person name="Robinson A.J."/>
            <person name="Natvig D.O."/>
        </authorList>
    </citation>
    <scope>NUCLEOTIDE SEQUENCE [LARGE SCALE GENOMIC DNA]</scope>
    <source>
        <strain evidence="8 9">CBS 609.92</strain>
    </source>
</reference>
<name>A0ABY0HB07_9PEZI</name>
<feature type="transmembrane region" description="Helical" evidence="7">
    <location>
        <begin position="87"/>
        <end position="111"/>
    </location>
</feature>
<dbReference type="PANTHER" id="PTHR31645">
    <property type="entry name" value="OLIGOPEPTIDE TRANSPORTER YGL114W-RELATED"/>
    <property type="match status" value="1"/>
</dbReference>
<keyword evidence="4 7" id="KW-0812">Transmembrane</keyword>
<evidence type="ECO:0000256" key="6">
    <source>
        <dbReference type="ARBA" id="ARBA00023136"/>
    </source>
</evidence>
<keyword evidence="3" id="KW-0813">Transport</keyword>
<comment type="similarity">
    <text evidence="2">Belongs to the oligopeptide OPT transporter family.</text>
</comment>
<sequence>MLRENPPAPCVVQNIPRRAWPPLLPSPSVKSMHAGAAAAGEALSKPNAPGLALVAFLVQRVASYYAVGILCAMCIESWGWWFEWTPAFIGIGILIGMNSALSMFGGGVIAWGHHRAYPRRNCLATSVTKHPRHDTGFWPGIMIMVWTSMAELVVQYKAIGHAAKTVWHKSCVTINDVLVKRGEHSRYFSEKAANEMTGAEGIVQDPAGPEDQAQIWMWSSGLILTFVSAILIFHYQWGMTAGLTALAWVLGFTFSFLAIQIGAVTDQTPLTAASKASLLILFGVTSGQGLAKDAQRINPVAGEGLGGVVGATLQIGGVSGDVLGTTAGYPMEYC</sequence>
<evidence type="ECO:0000256" key="3">
    <source>
        <dbReference type="ARBA" id="ARBA00022448"/>
    </source>
</evidence>
<dbReference type="InterPro" id="IPR045035">
    <property type="entry name" value="YSL-like"/>
</dbReference>
<protein>
    <recommendedName>
        <fullName evidence="10">Oligopeptide transporter</fullName>
    </recommendedName>
</protein>
<dbReference type="EMBL" id="QJNS01000079">
    <property type="protein sequence ID" value="RYO88975.1"/>
    <property type="molecule type" value="Genomic_DNA"/>
</dbReference>
<gene>
    <name evidence="8" type="ORF">DL762_003471</name>
</gene>
<evidence type="ECO:0000256" key="2">
    <source>
        <dbReference type="ARBA" id="ARBA00008807"/>
    </source>
</evidence>
<proteinExistence type="inferred from homology"/>
<dbReference type="InterPro" id="IPR004813">
    <property type="entry name" value="OPT"/>
</dbReference>
<keyword evidence="9" id="KW-1185">Reference proteome</keyword>
<dbReference type="Pfam" id="PF03169">
    <property type="entry name" value="OPT"/>
    <property type="match status" value="1"/>
</dbReference>
<evidence type="ECO:0000256" key="1">
    <source>
        <dbReference type="ARBA" id="ARBA00004141"/>
    </source>
</evidence>
<evidence type="ECO:0000256" key="5">
    <source>
        <dbReference type="ARBA" id="ARBA00022989"/>
    </source>
</evidence>
<evidence type="ECO:0000256" key="7">
    <source>
        <dbReference type="SAM" id="Phobius"/>
    </source>
</evidence>
<organism evidence="8 9">
    <name type="scientific">Monosporascus cannonballus</name>
    <dbReference type="NCBI Taxonomy" id="155416"/>
    <lineage>
        <taxon>Eukaryota</taxon>
        <taxon>Fungi</taxon>
        <taxon>Dikarya</taxon>
        <taxon>Ascomycota</taxon>
        <taxon>Pezizomycotina</taxon>
        <taxon>Sordariomycetes</taxon>
        <taxon>Xylariomycetidae</taxon>
        <taxon>Xylariales</taxon>
        <taxon>Xylariales incertae sedis</taxon>
        <taxon>Monosporascus</taxon>
    </lineage>
</organism>
<evidence type="ECO:0000313" key="8">
    <source>
        <dbReference type="EMBL" id="RYO88975.1"/>
    </source>
</evidence>
<comment type="caution">
    <text evidence="8">The sequence shown here is derived from an EMBL/GenBank/DDBJ whole genome shotgun (WGS) entry which is preliminary data.</text>
</comment>
<comment type="subcellular location">
    <subcellularLocation>
        <location evidence="1">Membrane</location>
        <topology evidence="1">Multi-pass membrane protein</topology>
    </subcellularLocation>
</comment>
<feature type="transmembrane region" description="Helical" evidence="7">
    <location>
        <begin position="62"/>
        <end position="81"/>
    </location>
</feature>
<dbReference type="Proteomes" id="UP000294003">
    <property type="component" value="Unassembled WGS sequence"/>
</dbReference>
<feature type="transmembrane region" description="Helical" evidence="7">
    <location>
        <begin position="243"/>
        <end position="265"/>
    </location>
</feature>
<accession>A0ABY0HB07</accession>
<keyword evidence="6 7" id="KW-0472">Membrane</keyword>
<evidence type="ECO:0000313" key="9">
    <source>
        <dbReference type="Proteomes" id="UP000294003"/>
    </source>
</evidence>
<feature type="transmembrane region" description="Helical" evidence="7">
    <location>
        <begin position="215"/>
        <end position="237"/>
    </location>
</feature>
<evidence type="ECO:0000256" key="4">
    <source>
        <dbReference type="ARBA" id="ARBA00022692"/>
    </source>
</evidence>
<dbReference type="PANTHER" id="PTHR31645:SF3">
    <property type="entry name" value="OLIGOPEPTIDE TRANSPORTER"/>
    <property type="match status" value="1"/>
</dbReference>
<keyword evidence="5 7" id="KW-1133">Transmembrane helix</keyword>